<evidence type="ECO:0000313" key="1">
    <source>
        <dbReference type="EMBL" id="MCQ8116100.1"/>
    </source>
</evidence>
<protein>
    <recommendedName>
        <fullName evidence="3">SGNH hydrolase-type esterase domain-containing protein</fullName>
    </recommendedName>
</protein>
<name>A0ABT1TNJ7_9GAMM</name>
<proteinExistence type="predicted"/>
<keyword evidence="2" id="KW-1185">Reference proteome</keyword>
<gene>
    <name evidence="1" type="ORF">NP589_01605</name>
</gene>
<evidence type="ECO:0008006" key="3">
    <source>
        <dbReference type="Google" id="ProtNLM"/>
    </source>
</evidence>
<dbReference type="RefSeq" id="WP_256605377.1">
    <property type="nucleotide sequence ID" value="NZ_JANIBL010000003.1"/>
</dbReference>
<comment type="caution">
    <text evidence="1">The sequence shown here is derived from an EMBL/GenBank/DDBJ whole genome shotgun (WGS) entry which is preliminary data.</text>
</comment>
<dbReference type="Proteomes" id="UP001524570">
    <property type="component" value="Unassembled WGS sequence"/>
</dbReference>
<dbReference type="EMBL" id="JANIBL010000003">
    <property type="protein sequence ID" value="MCQ8116100.1"/>
    <property type="molecule type" value="Genomic_DNA"/>
</dbReference>
<reference evidence="1 2" key="1">
    <citation type="submission" date="2022-07" db="EMBL/GenBank/DDBJ databases">
        <title>Methylomonas rivi sp. nov., Methylomonas rosea sp. nov., Methylomonas aureus sp. nov. and Methylomonas subterranea sp. nov., four novel methanotrophs isolated from a freshwater creek and the deep terrestrial subsurface.</title>
        <authorList>
            <person name="Abin C."/>
            <person name="Sankaranarayanan K."/>
            <person name="Garner C."/>
            <person name="Sindelar R."/>
            <person name="Kotary K."/>
            <person name="Garner R."/>
            <person name="Barclay S."/>
            <person name="Lawson P."/>
            <person name="Krumholz L."/>
        </authorList>
    </citation>
    <scope>NUCLEOTIDE SEQUENCE [LARGE SCALE GENOMIC DNA]</scope>
    <source>
        <strain evidence="1 2">WSC-7</strain>
    </source>
</reference>
<sequence>MPNRQISYYKNVIDLPPPSEFGDGLAMAEGALYYCDSKTWGDIREFSKMPPEKRRLRKNLYPINSETFIGSNSNTGNPIQNVAFPGHHWGIASGVQLSSGAANGFCQRNQTVIADSNFIVYSFFAHVPPGVTGAKVLVTNMGFNGGELASLSYDWDAPLSASTGIYGTNNVTTLGNRWTVQDMGGGVRRFSRPFLNDGTRTTFIYQLNSSVDGDKPIYSGFFAENVPNNGSALLPSPYVRSGNVAPYHGGGRANAGFVSAPSLPFSTVRCYTDSIFQSGTNAKLTVLLASMFGRTGNNTLGGTKLVTDGFGEGSQKAVLTRLREDRVAAVGTINDFSKSLVVINGGFNEGPQNEAGRIAMTAALQAEIEALGHDNYVICGLLMKFNTAAFPAKAENLSTNIDAYLAKKALNELWRQTFGWHFFDTHAASVNAYDPLSAADVAAYALDMRPPSLALSTGDGDHPGDEEAMVIAAALRDHIFHFFSRHK</sequence>
<accession>A0ABT1TNJ7</accession>
<organism evidence="1 2">
    <name type="scientific">Methylomonas rosea</name>
    <dbReference type="NCBI Taxonomy" id="2952227"/>
    <lineage>
        <taxon>Bacteria</taxon>
        <taxon>Pseudomonadati</taxon>
        <taxon>Pseudomonadota</taxon>
        <taxon>Gammaproteobacteria</taxon>
        <taxon>Methylococcales</taxon>
        <taxon>Methylococcaceae</taxon>
        <taxon>Methylomonas</taxon>
    </lineage>
</organism>
<evidence type="ECO:0000313" key="2">
    <source>
        <dbReference type="Proteomes" id="UP001524570"/>
    </source>
</evidence>